<dbReference type="NCBIfam" id="TIGR01411">
    <property type="entry name" value="tatAE"/>
    <property type="match status" value="1"/>
</dbReference>
<keyword evidence="8 9" id="KW-0472">Membrane</keyword>
<evidence type="ECO:0000313" key="12">
    <source>
        <dbReference type="Proteomes" id="UP000323046"/>
    </source>
</evidence>
<evidence type="ECO:0000256" key="5">
    <source>
        <dbReference type="ARBA" id="ARBA00022927"/>
    </source>
</evidence>
<keyword evidence="7 9" id="KW-0811">Translocation</keyword>
<protein>
    <recommendedName>
        <fullName evidence="9">Sec-independent protein translocase protein TatA</fullName>
    </recommendedName>
</protein>
<dbReference type="EMBL" id="CP029193">
    <property type="protein sequence ID" value="QES29476.1"/>
    <property type="molecule type" value="Genomic_DNA"/>
</dbReference>
<evidence type="ECO:0000256" key="3">
    <source>
        <dbReference type="ARBA" id="ARBA00022475"/>
    </source>
</evidence>
<comment type="subcellular location">
    <subcellularLocation>
        <location evidence="1 9">Cell membrane</location>
        <topology evidence="1 9">Single-pass membrane protein</topology>
    </subcellularLocation>
</comment>
<evidence type="ECO:0000256" key="9">
    <source>
        <dbReference type="HAMAP-Rule" id="MF_00236"/>
    </source>
</evidence>
<dbReference type="Proteomes" id="UP000323046">
    <property type="component" value="Chromosome"/>
</dbReference>
<feature type="compositionally biased region" description="Basic and acidic residues" evidence="10">
    <location>
        <begin position="48"/>
        <end position="58"/>
    </location>
</feature>
<dbReference type="Gene3D" id="1.20.5.3310">
    <property type="match status" value="1"/>
</dbReference>
<dbReference type="InterPro" id="IPR003369">
    <property type="entry name" value="TatA/B/E"/>
</dbReference>
<dbReference type="GO" id="GO:0033281">
    <property type="term" value="C:TAT protein transport complex"/>
    <property type="evidence" value="ECO:0007669"/>
    <property type="project" value="UniProtKB-UniRule"/>
</dbReference>
<name>A0A5P2BGG7_STRVZ</name>
<accession>A0A5P2BGG7</accession>
<dbReference type="NCBIfam" id="NF001854">
    <property type="entry name" value="PRK00575.1"/>
    <property type="match status" value="1"/>
</dbReference>
<evidence type="ECO:0000256" key="7">
    <source>
        <dbReference type="ARBA" id="ARBA00023010"/>
    </source>
</evidence>
<evidence type="ECO:0000313" key="11">
    <source>
        <dbReference type="EMBL" id="QES29476.1"/>
    </source>
</evidence>
<dbReference type="PANTHER" id="PTHR42982">
    <property type="entry name" value="SEC-INDEPENDENT PROTEIN TRANSLOCASE PROTEIN TATA"/>
    <property type="match status" value="1"/>
</dbReference>
<proteinExistence type="inferred from homology"/>
<dbReference type="AlphaFoldDB" id="A0A5P2BGG7"/>
<evidence type="ECO:0000256" key="6">
    <source>
        <dbReference type="ARBA" id="ARBA00022989"/>
    </source>
</evidence>
<keyword evidence="6 9" id="KW-1133">Transmembrane helix</keyword>
<comment type="similarity">
    <text evidence="9">Belongs to the TatA/E family.</text>
</comment>
<evidence type="ECO:0000256" key="8">
    <source>
        <dbReference type="ARBA" id="ARBA00023136"/>
    </source>
</evidence>
<gene>
    <name evidence="9" type="primary">tatA</name>
    <name evidence="11" type="ORF">DEJ47_26250</name>
</gene>
<keyword evidence="4 9" id="KW-0812">Transmembrane</keyword>
<dbReference type="GO" id="GO:0043953">
    <property type="term" value="P:protein transport by the Tat complex"/>
    <property type="evidence" value="ECO:0007669"/>
    <property type="project" value="UniProtKB-UniRule"/>
</dbReference>
<keyword evidence="2 9" id="KW-0813">Transport</keyword>
<evidence type="ECO:0000256" key="1">
    <source>
        <dbReference type="ARBA" id="ARBA00004162"/>
    </source>
</evidence>
<evidence type="ECO:0000256" key="4">
    <source>
        <dbReference type="ARBA" id="ARBA00022692"/>
    </source>
</evidence>
<organism evidence="11 12">
    <name type="scientific">Streptomyces venezuelae</name>
    <dbReference type="NCBI Taxonomy" id="54571"/>
    <lineage>
        <taxon>Bacteria</taxon>
        <taxon>Bacillati</taxon>
        <taxon>Actinomycetota</taxon>
        <taxon>Actinomycetes</taxon>
        <taxon>Kitasatosporales</taxon>
        <taxon>Streptomycetaceae</taxon>
        <taxon>Streptomyces</taxon>
    </lineage>
</organism>
<keyword evidence="12" id="KW-1185">Reference proteome</keyword>
<comment type="function">
    <text evidence="9">Part of the twin-arginine translocation (Tat) system that transports large folded proteins containing a characteristic twin-arginine motif in their signal peptide across membranes. TatA could form the protein-conducting channel of the Tat system.</text>
</comment>
<comment type="subunit">
    <text evidence="9">The Tat system comprises two distinct complexes: a TatABC complex, containing multiple copies of TatA, TatB and TatC subunits, and a separate TatA complex, containing only TatA subunits. Substrates initially bind to the TatABC complex, which probably triggers association of the separate TatA complex to form the active translocon.</text>
</comment>
<dbReference type="OrthoDB" id="5245163at2"/>
<evidence type="ECO:0000256" key="2">
    <source>
        <dbReference type="ARBA" id="ARBA00022448"/>
    </source>
</evidence>
<evidence type="ECO:0000256" key="10">
    <source>
        <dbReference type="SAM" id="MobiDB-lite"/>
    </source>
</evidence>
<sequence>MIRNALQPWHLLVVLLVIVVLFGSKKLPDAARSVGKSLRILKSETKALREEDAQREQEQTGQRTGRRTGADVTS</sequence>
<feature type="region of interest" description="Disordered" evidence="10">
    <location>
        <begin position="48"/>
        <end position="74"/>
    </location>
</feature>
<reference evidence="11 12" key="1">
    <citation type="submission" date="2018-05" db="EMBL/GenBank/DDBJ databases">
        <title>Streptomyces venezuelae.</title>
        <authorList>
            <person name="Kim W."/>
            <person name="Lee N."/>
            <person name="Cho B.-K."/>
        </authorList>
    </citation>
    <scope>NUCLEOTIDE SEQUENCE [LARGE SCALE GENOMIC DNA]</scope>
    <source>
        <strain evidence="11 12">ATCC 14583</strain>
    </source>
</reference>
<dbReference type="HAMAP" id="MF_00236">
    <property type="entry name" value="TatA_E"/>
    <property type="match status" value="1"/>
</dbReference>
<dbReference type="PANTHER" id="PTHR42982:SF8">
    <property type="entry name" value="SEC-INDEPENDENT PROTEIN TRANSLOCASE PROTEIN TATA"/>
    <property type="match status" value="1"/>
</dbReference>
<dbReference type="RefSeq" id="WP_150172230.1">
    <property type="nucleotide sequence ID" value="NZ_JBEYTA010000020.1"/>
</dbReference>
<keyword evidence="5 9" id="KW-0653">Protein transport</keyword>
<dbReference type="InterPro" id="IPR006312">
    <property type="entry name" value="TatA/E"/>
</dbReference>
<dbReference type="GO" id="GO:0008320">
    <property type="term" value="F:protein transmembrane transporter activity"/>
    <property type="evidence" value="ECO:0007669"/>
    <property type="project" value="UniProtKB-UniRule"/>
</dbReference>
<dbReference type="Pfam" id="PF02416">
    <property type="entry name" value="TatA_B_E"/>
    <property type="match status" value="1"/>
</dbReference>
<keyword evidence="3 9" id="KW-1003">Cell membrane</keyword>